<reference evidence="2 3" key="1">
    <citation type="journal article" date="2013" name="BMC Genomics">
        <title>Genomics-driven discovery of the pneumocandin biosynthetic gene cluster in the fungus Glarea lozoyensis.</title>
        <authorList>
            <person name="Chen L."/>
            <person name="Yue Q."/>
            <person name="Zhang X."/>
            <person name="Xiang M."/>
            <person name="Wang C."/>
            <person name="Li S."/>
            <person name="Che Y."/>
            <person name="Ortiz-Lopez F.J."/>
            <person name="Bills G.F."/>
            <person name="Liu X."/>
            <person name="An Z."/>
        </authorList>
    </citation>
    <scope>NUCLEOTIDE SEQUENCE [LARGE SCALE GENOMIC DNA]</scope>
    <source>
        <strain evidence="3">ATCC 20868 / MF5171</strain>
    </source>
</reference>
<keyword evidence="3" id="KW-1185">Reference proteome</keyword>
<evidence type="ECO:0000313" key="2">
    <source>
        <dbReference type="EMBL" id="EPE30267.1"/>
    </source>
</evidence>
<evidence type="ECO:0000313" key="3">
    <source>
        <dbReference type="Proteomes" id="UP000016922"/>
    </source>
</evidence>
<evidence type="ECO:0000256" key="1">
    <source>
        <dbReference type="SAM" id="MobiDB-lite"/>
    </source>
</evidence>
<dbReference type="Proteomes" id="UP000016922">
    <property type="component" value="Unassembled WGS sequence"/>
</dbReference>
<dbReference type="RefSeq" id="XP_008082660.1">
    <property type="nucleotide sequence ID" value="XM_008084469.1"/>
</dbReference>
<feature type="region of interest" description="Disordered" evidence="1">
    <location>
        <begin position="1"/>
        <end position="45"/>
    </location>
</feature>
<proteinExistence type="predicted"/>
<dbReference type="KEGG" id="glz:GLAREA_12990"/>
<dbReference type="AlphaFoldDB" id="S3CV46"/>
<dbReference type="EMBL" id="KE145364">
    <property type="protein sequence ID" value="EPE30267.1"/>
    <property type="molecule type" value="Genomic_DNA"/>
</dbReference>
<accession>S3CV46</accession>
<gene>
    <name evidence="2" type="ORF">GLAREA_12990</name>
</gene>
<organism evidence="2 3">
    <name type="scientific">Glarea lozoyensis (strain ATCC 20868 / MF5171)</name>
    <dbReference type="NCBI Taxonomy" id="1116229"/>
    <lineage>
        <taxon>Eukaryota</taxon>
        <taxon>Fungi</taxon>
        <taxon>Dikarya</taxon>
        <taxon>Ascomycota</taxon>
        <taxon>Pezizomycotina</taxon>
        <taxon>Leotiomycetes</taxon>
        <taxon>Helotiales</taxon>
        <taxon>Helotiaceae</taxon>
        <taxon>Glarea</taxon>
    </lineage>
</organism>
<dbReference type="HOGENOM" id="CLU_2941923_0_0_1"/>
<protein>
    <submittedName>
        <fullName evidence="2">Uncharacterized protein</fullName>
    </submittedName>
</protein>
<sequence length="60" mass="6214">MATQAPAPVGYIPPAKPSVLKSDVPSKPPQSQEQGHAPPKEKKKGGCVQWLLCCTTCGAA</sequence>
<name>S3CV46_GLAL2</name>
<dbReference type="GeneID" id="19472030"/>